<name>A0A4Y2GPK0_ARAVE</name>
<dbReference type="Proteomes" id="UP000499080">
    <property type="component" value="Unassembled WGS sequence"/>
</dbReference>
<evidence type="ECO:0000313" key="2">
    <source>
        <dbReference type="EMBL" id="GBM55137.1"/>
    </source>
</evidence>
<proteinExistence type="predicted"/>
<evidence type="ECO:0000313" key="3">
    <source>
        <dbReference type="Proteomes" id="UP000499080"/>
    </source>
</evidence>
<reference evidence="2 3" key="1">
    <citation type="journal article" date="2019" name="Sci. Rep.">
        <title>Orb-weaving spider Araneus ventricosus genome elucidates the spidroin gene catalogue.</title>
        <authorList>
            <person name="Kono N."/>
            <person name="Nakamura H."/>
            <person name="Ohtoshi R."/>
            <person name="Moran D.A.P."/>
            <person name="Shinohara A."/>
            <person name="Yoshida Y."/>
            <person name="Fujiwara M."/>
            <person name="Mori M."/>
            <person name="Tomita M."/>
            <person name="Arakawa K."/>
        </authorList>
    </citation>
    <scope>NUCLEOTIDE SEQUENCE [LARGE SCALE GENOMIC DNA]</scope>
</reference>
<keyword evidence="1" id="KW-0732">Signal</keyword>
<comment type="caution">
    <text evidence="2">The sequence shown here is derived from an EMBL/GenBank/DDBJ whole genome shotgun (WGS) entry which is preliminary data.</text>
</comment>
<dbReference type="EMBL" id="BGPR01001487">
    <property type="protein sequence ID" value="GBM55137.1"/>
    <property type="molecule type" value="Genomic_DNA"/>
</dbReference>
<organism evidence="2 3">
    <name type="scientific">Araneus ventricosus</name>
    <name type="common">Orbweaver spider</name>
    <name type="synonym">Epeira ventricosa</name>
    <dbReference type="NCBI Taxonomy" id="182803"/>
    <lineage>
        <taxon>Eukaryota</taxon>
        <taxon>Metazoa</taxon>
        <taxon>Ecdysozoa</taxon>
        <taxon>Arthropoda</taxon>
        <taxon>Chelicerata</taxon>
        <taxon>Arachnida</taxon>
        <taxon>Araneae</taxon>
        <taxon>Araneomorphae</taxon>
        <taxon>Entelegynae</taxon>
        <taxon>Araneoidea</taxon>
        <taxon>Araneidae</taxon>
        <taxon>Araneus</taxon>
    </lineage>
</organism>
<accession>A0A4Y2GPK0</accession>
<feature type="chain" id="PRO_5021199900" evidence="1">
    <location>
        <begin position="31"/>
        <end position="97"/>
    </location>
</feature>
<gene>
    <name evidence="2" type="ORF">AVEN_207023_1</name>
</gene>
<protein>
    <submittedName>
        <fullName evidence="2">Uncharacterized protein</fullName>
    </submittedName>
</protein>
<evidence type="ECO:0000256" key="1">
    <source>
        <dbReference type="SAM" id="SignalP"/>
    </source>
</evidence>
<sequence length="97" mass="10689">MLIARFLLHHPPLRLSLLDALLLNLRIVAPLENSSSKEKGNYLMGLRQGNNMVAVESVSDVLTPGSTCEPTHSFDYKPTIWPPHDLLACISPNDVNA</sequence>
<keyword evidence="3" id="KW-1185">Reference proteome</keyword>
<feature type="signal peptide" evidence="1">
    <location>
        <begin position="1"/>
        <end position="30"/>
    </location>
</feature>
<dbReference type="AlphaFoldDB" id="A0A4Y2GPK0"/>